<protein>
    <recommendedName>
        <fullName evidence="6">Succinate dehydrogenase hydrophobic membrane anchor subunit</fullName>
    </recommendedName>
</protein>
<feature type="transmembrane region" description="Helical" evidence="18">
    <location>
        <begin position="64"/>
        <end position="82"/>
    </location>
</feature>
<keyword evidence="12 18" id="KW-0812">Transmembrane</keyword>
<dbReference type="Proteomes" id="UP001366503">
    <property type="component" value="Unassembled WGS sequence"/>
</dbReference>
<evidence type="ECO:0000256" key="5">
    <source>
        <dbReference type="ARBA" id="ARBA00011558"/>
    </source>
</evidence>
<dbReference type="InterPro" id="IPR014312">
    <property type="entry name" value="Succ_DH_anchor"/>
</dbReference>
<evidence type="ECO:0000256" key="3">
    <source>
        <dbReference type="ARBA" id="ARBA00004429"/>
    </source>
</evidence>
<sequence>MAANNSDMRTPLARVRGLGSAREGTGHFWRQRLTAIANIPLILFFVGFLIAINGHDYADVRAALANPFVVVMLGLVLISPLYHMRIGMQVIIEDYVHGEGMRLALIALNTFFCVAVGVASLFALLKLAFGG</sequence>
<dbReference type="Gene3D" id="1.20.1300.10">
    <property type="entry name" value="Fumarate reductase/succinate dehydrogenase, transmembrane subunit"/>
    <property type="match status" value="1"/>
</dbReference>
<keyword evidence="15 18" id="KW-1133">Transmembrane helix</keyword>
<keyword evidence="7" id="KW-0813">Transport</keyword>
<evidence type="ECO:0000256" key="6">
    <source>
        <dbReference type="ARBA" id="ARBA00019425"/>
    </source>
</evidence>
<organism evidence="19 20">
    <name type="scientific">Mesorhizobium argentiipisi</name>
    <dbReference type="NCBI Taxonomy" id="3015175"/>
    <lineage>
        <taxon>Bacteria</taxon>
        <taxon>Pseudomonadati</taxon>
        <taxon>Pseudomonadota</taxon>
        <taxon>Alphaproteobacteria</taxon>
        <taxon>Hyphomicrobiales</taxon>
        <taxon>Phyllobacteriaceae</taxon>
        <taxon>Mesorhizobium</taxon>
    </lineage>
</organism>
<evidence type="ECO:0000313" key="19">
    <source>
        <dbReference type="EMBL" id="MEI9404522.1"/>
    </source>
</evidence>
<dbReference type="PANTHER" id="PTHR38689:SF1">
    <property type="entry name" value="SUCCINATE DEHYDROGENASE HYDROPHOBIC MEMBRANE ANCHOR SUBUNIT"/>
    <property type="match status" value="1"/>
</dbReference>
<keyword evidence="13" id="KW-0479">Metal-binding</keyword>
<keyword evidence="10" id="KW-0816">Tricarboxylic acid cycle</keyword>
<dbReference type="InterPro" id="IPR034804">
    <property type="entry name" value="SQR/QFR_C/D"/>
</dbReference>
<comment type="caution">
    <text evidence="19">The sequence shown here is derived from an EMBL/GenBank/DDBJ whole genome shotgun (WGS) entry which is preliminary data.</text>
</comment>
<dbReference type="CDD" id="cd03495">
    <property type="entry name" value="SQR_TypeC_SdhD_like"/>
    <property type="match status" value="1"/>
</dbReference>
<comment type="pathway">
    <text evidence="4">Carbohydrate metabolism; tricarboxylic acid cycle.</text>
</comment>
<evidence type="ECO:0000256" key="14">
    <source>
        <dbReference type="ARBA" id="ARBA00022982"/>
    </source>
</evidence>
<dbReference type="NCBIfam" id="TIGR02968">
    <property type="entry name" value="succ_dehyd_anc"/>
    <property type="match status" value="1"/>
</dbReference>
<comment type="function">
    <text evidence="2">Membrane-anchoring subunit of succinate dehydrogenase (SDH).</text>
</comment>
<dbReference type="PANTHER" id="PTHR38689">
    <property type="entry name" value="SUCCINATE DEHYDROGENASE HYDROPHOBIC MEMBRANE ANCHOR SUBUNIT"/>
    <property type="match status" value="1"/>
</dbReference>
<name>A0ABU8KG47_9HYPH</name>
<comment type="subcellular location">
    <subcellularLocation>
        <location evidence="3">Cell inner membrane</location>
        <topology evidence="3">Multi-pass membrane protein</topology>
    </subcellularLocation>
</comment>
<evidence type="ECO:0000256" key="4">
    <source>
        <dbReference type="ARBA" id="ARBA00005163"/>
    </source>
</evidence>
<dbReference type="EMBL" id="JAPYKO010000015">
    <property type="protein sequence ID" value="MEI9404522.1"/>
    <property type="molecule type" value="Genomic_DNA"/>
</dbReference>
<feature type="transmembrane region" description="Helical" evidence="18">
    <location>
        <begin position="103"/>
        <end position="125"/>
    </location>
</feature>
<keyword evidence="17 18" id="KW-0472">Membrane</keyword>
<evidence type="ECO:0000256" key="18">
    <source>
        <dbReference type="SAM" id="Phobius"/>
    </source>
</evidence>
<evidence type="ECO:0000256" key="13">
    <source>
        <dbReference type="ARBA" id="ARBA00022723"/>
    </source>
</evidence>
<evidence type="ECO:0000256" key="2">
    <source>
        <dbReference type="ARBA" id="ARBA00004050"/>
    </source>
</evidence>
<dbReference type="RefSeq" id="WP_337094798.1">
    <property type="nucleotide sequence ID" value="NZ_JAPYKO010000015.1"/>
</dbReference>
<comment type="cofactor">
    <cofactor evidence="1">
        <name>heme</name>
        <dbReference type="ChEBI" id="CHEBI:30413"/>
    </cofactor>
</comment>
<reference evidence="19 20" key="1">
    <citation type="submission" date="2022-12" db="EMBL/GenBank/DDBJ databases">
        <authorList>
            <person name="Muema E."/>
        </authorList>
    </citation>
    <scope>NUCLEOTIDE SEQUENCE [LARGE SCALE GENOMIC DNA]</scope>
    <source>
        <strain evidence="20">1330</strain>
    </source>
</reference>
<keyword evidence="9" id="KW-0997">Cell inner membrane</keyword>
<evidence type="ECO:0000256" key="1">
    <source>
        <dbReference type="ARBA" id="ARBA00001971"/>
    </source>
</evidence>
<dbReference type="Pfam" id="PF01127">
    <property type="entry name" value="Sdh_cyt"/>
    <property type="match status" value="1"/>
</dbReference>
<gene>
    <name evidence="19" type="primary">sdhD</name>
    <name evidence="19" type="ORF">O7A05_20510</name>
</gene>
<evidence type="ECO:0000256" key="12">
    <source>
        <dbReference type="ARBA" id="ARBA00022692"/>
    </source>
</evidence>
<keyword evidence="11" id="KW-0349">Heme</keyword>
<comment type="subunit">
    <text evidence="5">Part of an enzyme complex containing four subunits: a flavoprotein, an iron-sulfur protein, plus two membrane-anchoring proteins, SdhC and SdhD.</text>
</comment>
<keyword evidence="20" id="KW-1185">Reference proteome</keyword>
<evidence type="ECO:0000256" key="11">
    <source>
        <dbReference type="ARBA" id="ARBA00022617"/>
    </source>
</evidence>
<feature type="transmembrane region" description="Helical" evidence="18">
    <location>
        <begin position="33"/>
        <end position="52"/>
    </location>
</feature>
<keyword evidence="14" id="KW-0249">Electron transport</keyword>
<evidence type="ECO:0000313" key="20">
    <source>
        <dbReference type="Proteomes" id="UP001366503"/>
    </source>
</evidence>
<evidence type="ECO:0000256" key="16">
    <source>
        <dbReference type="ARBA" id="ARBA00023004"/>
    </source>
</evidence>
<keyword evidence="8" id="KW-1003">Cell membrane</keyword>
<evidence type="ECO:0000256" key="8">
    <source>
        <dbReference type="ARBA" id="ARBA00022475"/>
    </source>
</evidence>
<accession>A0ABU8KG47</accession>
<evidence type="ECO:0000256" key="15">
    <source>
        <dbReference type="ARBA" id="ARBA00022989"/>
    </source>
</evidence>
<keyword evidence="16" id="KW-0408">Iron</keyword>
<evidence type="ECO:0000256" key="10">
    <source>
        <dbReference type="ARBA" id="ARBA00022532"/>
    </source>
</evidence>
<proteinExistence type="predicted"/>
<dbReference type="SUPFAM" id="SSF81343">
    <property type="entry name" value="Fumarate reductase respiratory complex transmembrane subunits"/>
    <property type="match status" value="1"/>
</dbReference>
<evidence type="ECO:0000256" key="9">
    <source>
        <dbReference type="ARBA" id="ARBA00022519"/>
    </source>
</evidence>
<evidence type="ECO:0000256" key="17">
    <source>
        <dbReference type="ARBA" id="ARBA00023136"/>
    </source>
</evidence>
<dbReference type="InterPro" id="IPR000701">
    <property type="entry name" value="SuccDH_FuR_B_TM-su"/>
</dbReference>
<evidence type="ECO:0000256" key="7">
    <source>
        <dbReference type="ARBA" id="ARBA00022448"/>
    </source>
</evidence>